<dbReference type="EMBL" id="BA000026">
    <property type="protein sequence ID" value="BAC44201.1"/>
    <property type="molecule type" value="Genomic_DNA"/>
</dbReference>
<dbReference type="GO" id="GO:0005737">
    <property type="term" value="C:cytoplasm"/>
    <property type="evidence" value="ECO:0007669"/>
    <property type="project" value="TreeGrafter"/>
</dbReference>
<evidence type="ECO:0000313" key="6">
    <source>
        <dbReference type="Proteomes" id="UP000002522"/>
    </source>
</evidence>
<dbReference type="RefSeq" id="WP_011077237.1">
    <property type="nucleotide sequence ID" value="NC_004432.1"/>
</dbReference>
<evidence type="ECO:0000256" key="1">
    <source>
        <dbReference type="ARBA" id="ARBA00009986"/>
    </source>
</evidence>
<dbReference type="GO" id="GO:0004029">
    <property type="term" value="F:aldehyde dehydrogenase (NAD+) activity"/>
    <property type="evidence" value="ECO:0007669"/>
    <property type="project" value="TreeGrafter"/>
</dbReference>
<evidence type="ECO:0000256" key="3">
    <source>
        <dbReference type="PIRNR" id="PIRNR036492"/>
    </source>
</evidence>
<dbReference type="PANTHER" id="PTHR43570">
    <property type="entry name" value="ALDEHYDE DEHYDROGENASE"/>
    <property type="match status" value="1"/>
</dbReference>
<dbReference type="InterPro" id="IPR015590">
    <property type="entry name" value="Aldehyde_DH_dom"/>
</dbReference>
<dbReference type="GO" id="GO:0006081">
    <property type="term" value="P:aldehyde metabolic process"/>
    <property type="evidence" value="ECO:0007669"/>
    <property type="project" value="InterPro"/>
</dbReference>
<evidence type="ECO:0000313" key="5">
    <source>
        <dbReference type="EMBL" id="BAC44201.1"/>
    </source>
</evidence>
<dbReference type="STRING" id="272633.gene:10731527"/>
<dbReference type="Gene3D" id="3.40.605.10">
    <property type="entry name" value="Aldehyde Dehydrogenase, Chain A, domain 1"/>
    <property type="match status" value="1"/>
</dbReference>
<evidence type="ECO:0000256" key="2">
    <source>
        <dbReference type="ARBA" id="ARBA00023002"/>
    </source>
</evidence>
<dbReference type="InterPro" id="IPR016162">
    <property type="entry name" value="Ald_DH_N"/>
</dbReference>
<dbReference type="KEGG" id="mpe:MYPE4110"/>
<dbReference type="InterPro" id="IPR016161">
    <property type="entry name" value="Ald_DH/histidinol_DH"/>
</dbReference>
<gene>
    <name evidence="5" type="ordered locus">MYPE4110</name>
</gene>
<dbReference type="Gene3D" id="3.40.309.10">
    <property type="entry name" value="Aldehyde Dehydrogenase, Chain A, domain 2"/>
    <property type="match status" value="1"/>
</dbReference>
<dbReference type="eggNOG" id="COG1012">
    <property type="taxonomic scope" value="Bacteria"/>
</dbReference>
<comment type="similarity">
    <text evidence="1 3">Belongs to the aldehyde dehydrogenase family.</text>
</comment>
<dbReference type="PIRSF" id="PIRSF036492">
    <property type="entry name" value="ALDH"/>
    <property type="match status" value="1"/>
</dbReference>
<dbReference type="InterPro" id="IPR016163">
    <property type="entry name" value="Ald_DH_C"/>
</dbReference>
<proteinExistence type="inferred from homology"/>
<reference evidence="5 6" key="1">
    <citation type="journal article" date="2002" name="Nucleic Acids Res.">
        <title>The complete genomic sequence of Mycoplasma penetrans, an intracellular bacterial pathogen in humans.</title>
        <authorList>
            <person name="Sasaki Y."/>
            <person name="Ishikawa J."/>
            <person name="Yamashita A."/>
            <person name="Oshima K."/>
            <person name="Kenri T."/>
            <person name="Furuya K."/>
            <person name="Yoshino C."/>
            <person name="Horino A."/>
            <person name="Shiba T."/>
            <person name="Sasaki T."/>
            <person name="Hattori M."/>
        </authorList>
    </citation>
    <scope>NUCLEOTIDE SEQUENCE [LARGE SCALE GENOMIC DNA]</scope>
    <source>
        <strain evidence="5 6">HF-2</strain>
    </source>
</reference>
<dbReference type="AlphaFoldDB" id="Q8EVZ6"/>
<dbReference type="Pfam" id="PF00171">
    <property type="entry name" value="Aldedh"/>
    <property type="match status" value="1"/>
</dbReference>
<accession>Q8EVZ6</accession>
<feature type="domain" description="Aldehyde dehydrogenase" evidence="4">
    <location>
        <begin position="30"/>
        <end position="432"/>
    </location>
</feature>
<dbReference type="HOGENOM" id="CLU_005391_3_6_14"/>
<dbReference type="InterPro" id="IPR012394">
    <property type="entry name" value="Aldehyde_DH_NAD(P)"/>
</dbReference>
<sequence>MNNLFSIFDLQKNFYMSSNEMSYKNLLSKLIHFNEVFKKYEKELYKVIGESYDQPLWDIYHTEIKPVIREVKYFIKRIKIFRKAKLLKNNFIDNLFKQNTTYRQPYGSCLFLLNQSMPISKTFILLIGALVCGNSLFVKLPTFTVDVNRIIKCIFKEVFNDNYIYFIDENISENDLKNVYDFNFDLVYYNGNTANAKTIQRIFAPRLTKIVLDINNKNPVILDETANLELAAKKIIWSKMLLGGQTSHSPDFLIIHESIFQSFIKILKTEYDSQFGKGEKIDKITRIDTNQNYENITSILNKSLSKNRIIFGGLTDNNQRKIELTLVQVDDLKSALLSQDINSPILPVVIFNSFSDINGIVEHSDTPSCIYFFSKNKKRINSLLKQIESRFFCINNISIPWFKGLPFGGIKNSGTHLYSKRDTVKAFTYKKIIIKEFWDSKEKYLNNTEKNNKIKEKIEKMN</sequence>
<dbReference type="InParanoid" id="Q8EVZ6"/>
<dbReference type="PANTHER" id="PTHR43570:SF16">
    <property type="entry name" value="ALDEHYDE DEHYDROGENASE TYPE III, ISOFORM Q"/>
    <property type="match status" value="1"/>
</dbReference>
<dbReference type="SUPFAM" id="SSF53720">
    <property type="entry name" value="ALDH-like"/>
    <property type="match status" value="1"/>
</dbReference>
<protein>
    <recommendedName>
        <fullName evidence="3">Aldehyde dehydrogenase</fullName>
    </recommendedName>
</protein>
<dbReference type="Proteomes" id="UP000002522">
    <property type="component" value="Chromosome"/>
</dbReference>
<name>Q8EVZ6_MALP2</name>
<keyword evidence="2 3" id="KW-0560">Oxidoreductase</keyword>
<organism evidence="5 6">
    <name type="scientific">Malacoplasma penetrans (strain HF-2)</name>
    <name type="common">Mycoplasma penetrans</name>
    <dbReference type="NCBI Taxonomy" id="272633"/>
    <lineage>
        <taxon>Bacteria</taxon>
        <taxon>Bacillati</taxon>
        <taxon>Mycoplasmatota</taxon>
        <taxon>Mycoplasmoidales</taxon>
        <taxon>Mycoplasmoidaceae</taxon>
        <taxon>Malacoplasma</taxon>
    </lineage>
</organism>
<evidence type="ECO:0000259" key="4">
    <source>
        <dbReference type="Pfam" id="PF00171"/>
    </source>
</evidence>
<keyword evidence="6" id="KW-1185">Reference proteome</keyword>